<accession>A0A7W9RZY6</accession>
<keyword evidence="1 5" id="KW-0489">Methyltransferase</keyword>
<dbReference type="InterPro" id="IPR002935">
    <property type="entry name" value="SAM_O-MeTrfase"/>
</dbReference>
<dbReference type="Gene3D" id="3.40.50.150">
    <property type="entry name" value="Vaccinia Virus protein VP39"/>
    <property type="match status" value="1"/>
</dbReference>
<feature type="region of interest" description="Disordered" evidence="4">
    <location>
        <begin position="23"/>
        <end position="43"/>
    </location>
</feature>
<name>A0A7W9RZY6_9HYPH</name>
<dbReference type="GO" id="GO:0008171">
    <property type="term" value="F:O-methyltransferase activity"/>
    <property type="evidence" value="ECO:0007669"/>
    <property type="project" value="InterPro"/>
</dbReference>
<dbReference type="AlphaFoldDB" id="A0A7W9RZY6"/>
<proteinExistence type="predicted"/>
<evidence type="ECO:0000313" key="5">
    <source>
        <dbReference type="EMBL" id="MBB6011345.1"/>
    </source>
</evidence>
<dbReference type="RefSeq" id="WP_183826013.1">
    <property type="nucleotide sequence ID" value="NZ_JACHEU010000001.1"/>
</dbReference>
<dbReference type="InterPro" id="IPR029063">
    <property type="entry name" value="SAM-dependent_MTases_sf"/>
</dbReference>
<evidence type="ECO:0000313" key="6">
    <source>
        <dbReference type="Proteomes" id="UP000533306"/>
    </source>
</evidence>
<dbReference type="PANTHER" id="PTHR43167:SF1">
    <property type="entry name" value="PUTATIVE (AFU_ORTHOLOGUE AFUA_6G01830)-RELATED"/>
    <property type="match status" value="1"/>
</dbReference>
<keyword evidence="6" id="KW-1185">Reference proteome</keyword>
<dbReference type="EMBL" id="JACHEU010000001">
    <property type="protein sequence ID" value="MBB6011345.1"/>
    <property type="molecule type" value="Genomic_DNA"/>
</dbReference>
<evidence type="ECO:0000256" key="1">
    <source>
        <dbReference type="ARBA" id="ARBA00022603"/>
    </source>
</evidence>
<dbReference type="Proteomes" id="UP000533306">
    <property type="component" value="Unassembled WGS sequence"/>
</dbReference>
<evidence type="ECO:0000256" key="3">
    <source>
        <dbReference type="ARBA" id="ARBA00022691"/>
    </source>
</evidence>
<sequence>MTCTLHRADVAAILAREHAAARSMREAQAAAPRDDSAPPVHTLDFRTSERHKTNYLSIGPRMGRFLYASARAINARNIVEFGTSFGISTLYLAAAAADTGGRVTGSEFHENKVEKARANLADAGLAPLVEIRAGDALQTLADVQGPIDLLFLDGAKDLYIEILKMLEDRLRPGALVIADNADHLPPDEGFLAYVGDSSPRYLTTLLGFHKGLASQSLVLS</sequence>
<reference evidence="5 6" key="1">
    <citation type="submission" date="2020-08" db="EMBL/GenBank/DDBJ databases">
        <title>Genomic Encyclopedia of Type Strains, Phase IV (KMG-IV): sequencing the most valuable type-strain genomes for metagenomic binning, comparative biology and taxonomic classification.</title>
        <authorList>
            <person name="Goeker M."/>
        </authorList>
    </citation>
    <scope>NUCLEOTIDE SEQUENCE [LARGE SCALE GENOMIC DNA]</scope>
    <source>
        <strain evidence="5 6">DSM 11099</strain>
    </source>
</reference>
<dbReference type="Pfam" id="PF13578">
    <property type="entry name" value="Methyltransf_24"/>
    <property type="match status" value="1"/>
</dbReference>
<protein>
    <submittedName>
        <fullName evidence="5">Putative O-methyltransferase YrrM</fullName>
    </submittedName>
</protein>
<gene>
    <name evidence="5" type="ORF">HNR59_000690</name>
</gene>
<evidence type="ECO:0000256" key="4">
    <source>
        <dbReference type="SAM" id="MobiDB-lite"/>
    </source>
</evidence>
<organism evidence="5 6">
    <name type="scientific">Aquamicrobium lusatiense</name>
    <dbReference type="NCBI Taxonomy" id="89772"/>
    <lineage>
        <taxon>Bacteria</taxon>
        <taxon>Pseudomonadati</taxon>
        <taxon>Pseudomonadota</taxon>
        <taxon>Alphaproteobacteria</taxon>
        <taxon>Hyphomicrobiales</taxon>
        <taxon>Phyllobacteriaceae</taxon>
        <taxon>Aquamicrobium</taxon>
    </lineage>
</organism>
<keyword evidence="3" id="KW-0949">S-adenosyl-L-methionine</keyword>
<keyword evidence="2 5" id="KW-0808">Transferase</keyword>
<dbReference type="PANTHER" id="PTHR43167">
    <property type="entry name" value="PUTATIVE (AFU_ORTHOLOGUE AFUA_6G01830)-RELATED"/>
    <property type="match status" value="1"/>
</dbReference>
<evidence type="ECO:0000256" key="2">
    <source>
        <dbReference type="ARBA" id="ARBA00022679"/>
    </source>
</evidence>
<comment type="caution">
    <text evidence="5">The sequence shown here is derived from an EMBL/GenBank/DDBJ whole genome shotgun (WGS) entry which is preliminary data.</text>
</comment>
<dbReference type="SUPFAM" id="SSF53335">
    <property type="entry name" value="S-adenosyl-L-methionine-dependent methyltransferases"/>
    <property type="match status" value="1"/>
</dbReference>
<dbReference type="GO" id="GO:0032259">
    <property type="term" value="P:methylation"/>
    <property type="evidence" value="ECO:0007669"/>
    <property type="project" value="UniProtKB-KW"/>
</dbReference>
<dbReference type="PROSITE" id="PS51682">
    <property type="entry name" value="SAM_OMT_I"/>
    <property type="match status" value="1"/>
</dbReference>